<evidence type="ECO:0000313" key="1">
    <source>
        <dbReference type="EMBL" id="MFC5292401.1"/>
    </source>
</evidence>
<sequence>MTLICPSPEEMTGQALALLPRGRAWSTHEVGPRPGTVLFGFWRSVGEIFAFLTGRLCALHPEFFCDSHVETRDLWLAEYGLPDECDPFGDPCAKIRAQGGARCEDIAELAAAAGWSIRCIEDVCASLPGAGSAGCFMPGSATAGRLIVEVDLDASPAWTGTLQTQPQAGAILAGVPLSCGPDFSRLTCLLDRVLHAHLALEVRIYEPPRPIVTEAGEFLVTEHDEIFIA</sequence>
<organism evidence="1 2">
    <name type="scientific">Bosea minatitlanensis</name>
    <dbReference type="NCBI Taxonomy" id="128782"/>
    <lineage>
        <taxon>Bacteria</taxon>
        <taxon>Pseudomonadati</taxon>
        <taxon>Pseudomonadota</taxon>
        <taxon>Alphaproteobacteria</taxon>
        <taxon>Hyphomicrobiales</taxon>
        <taxon>Boseaceae</taxon>
        <taxon>Bosea</taxon>
    </lineage>
</organism>
<dbReference type="EMBL" id="JBHSLI010000001">
    <property type="protein sequence ID" value="MFC5292401.1"/>
    <property type="molecule type" value="Genomic_DNA"/>
</dbReference>
<protein>
    <submittedName>
        <fullName evidence="1">Uncharacterized protein</fullName>
    </submittedName>
</protein>
<dbReference type="Proteomes" id="UP001595976">
    <property type="component" value="Unassembled WGS sequence"/>
</dbReference>
<accession>A0ABW0F2D4</accession>
<keyword evidence="2" id="KW-1185">Reference proteome</keyword>
<reference evidence="2" key="1">
    <citation type="journal article" date="2019" name="Int. J. Syst. Evol. Microbiol.">
        <title>The Global Catalogue of Microorganisms (GCM) 10K type strain sequencing project: providing services to taxonomists for standard genome sequencing and annotation.</title>
        <authorList>
            <consortium name="The Broad Institute Genomics Platform"/>
            <consortium name="The Broad Institute Genome Sequencing Center for Infectious Disease"/>
            <person name="Wu L."/>
            <person name="Ma J."/>
        </authorList>
    </citation>
    <scope>NUCLEOTIDE SEQUENCE [LARGE SCALE GENOMIC DNA]</scope>
    <source>
        <strain evidence="2">CGMCC 1.15643</strain>
    </source>
</reference>
<name>A0ABW0F2D4_9HYPH</name>
<dbReference type="RefSeq" id="WP_260347581.1">
    <property type="nucleotide sequence ID" value="NZ_JAOAOS010000001.1"/>
</dbReference>
<gene>
    <name evidence="1" type="ORF">ACFPK2_05280</name>
</gene>
<proteinExistence type="predicted"/>
<evidence type="ECO:0000313" key="2">
    <source>
        <dbReference type="Proteomes" id="UP001595976"/>
    </source>
</evidence>
<comment type="caution">
    <text evidence="1">The sequence shown here is derived from an EMBL/GenBank/DDBJ whole genome shotgun (WGS) entry which is preliminary data.</text>
</comment>